<feature type="region of interest" description="Disordered" evidence="1">
    <location>
        <begin position="18"/>
        <end position="41"/>
    </location>
</feature>
<evidence type="ECO:0000313" key="3">
    <source>
        <dbReference type="Proteomes" id="UP000655443"/>
    </source>
</evidence>
<name>A0A919D7D5_9ACTN</name>
<evidence type="ECO:0000313" key="2">
    <source>
        <dbReference type="EMBL" id="GHE13998.1"/>
    </source>
</evidence>
<protein>
    <submittedName>
        <fullName evidence="2">Uncharacterized protein</fullName>
    </submittedName>
</protein>
<reference evidence="2" key="1">
    <citation type="journal article" date="2014" name="Int. J. Syst. Evol. Microbiol.">
        <title>Complete genome sequence of Corynebacterium casei LMG S-19264T (=DSM 44701T), isolated from a smear-ripened cheese.</title>
        <authorList>
            <consortium name="US DOE Joint Genome Institute (JGI-PGF)"/>
            <person name="Walter F."/>
            <person name="Albersmeier A."/>
            <person name="Kalinowski J."/>
            <person name="Ruckert C."/>
        </authorList>
    </citation>
    <scope>NUCLEOTIDE SEQUENCE</scope>
    <source>
        <strain evidence="2">JCM 4714</strain>
    </source>
</reference>
<feature type="compositionally biased region" description="Low complexity" evidence="1">
    <location>
        <begin position="117"/>
        <end position="131"/>
    </location>
</feature>
<comment type="caution">
    <text evidence="2">The sequence shown here is derived from an EMBL/GenBank/DDBJ whole genome shotgun (WGS) entry which is preliminary data.</text>
</comment>
<sequence>MSGLLEQLAEVPDPRERLQPAGQVPRQRELNPAPFTNAAGSTSRDLCLRADRFRAVLAADLPLNVSRLTSAEQRPFAASSLTDVTMAAAWHTIPSWVIVAESGKAHPAGPGTLGVGAPTPTSSRSRAPPTS</sequence>
<dbReference type="Proteomes" id="UP000655443">
    <property type="component" value="Unassembled WGS sequence"/>
</dbReference>
<feature type="region of interest" description="Disordered" evidence="1">
    <location>
        <begin position="103"/>
        <end position="131"/>
    </location>
</feature>
<keyword evidence="3" id="KW-1185">Reference proteome</keyword>
<dbReference type="EMBL" id="BMVG01000046">
    <property type="protein sequence ID" value="GHE13998.1"/>
    <property type="molecule type" value="Genomic_DNA"/>
</dbReference>
<proteinExistence type="predicted"/>
<accession>A0A919D7D5</accession>
<organism evidence="2 3">
    <name type="scientific">Streptomyces alanosinicus</name>
    <dbReference type="NCBI Taxonomy" id="68171"/>
    <lineage>
        <taxon>Bacteria</taxon>
        <taxon>Bacillati</taxon>
        <taxon>Actinomycetota</taxon>
        <taxon>Actinomycetes</taxon>
        <taxon>Kitasatosporales</taxon>
        <taxon>Streptomycetaceae</taxon>
        <taxon>Streptomyces</taxon>
    </lineage>
</organism>
<gene>
    <name evidence="2" type="ORF">GCM10010339_83070</name>
</gene>
<dbReference type="AlphaFoldDB" id="A0A919D7D5"/>
<evidence type="ECO:0000256" key="1">
    <source>
        <dbReference type="SAM" id="MobiDB-lite"/>
    </source>
</evidence>
<reference evidence="2" key="2">
    <citation type="submission" date="2020-09" db="EMBL/GenBank/DDBJ databases">
        <authorList>
            <person name="Sun Q."/>
            <person name="Ohkuma M."/>
        </authorList>
    </citation>
    <scope>NUCLEOTIDE SEQUENCE</scope>
    <source>
        <strain evidence="2">JCM 4714</strain>
    </source>
</reference>